<comment type="similarity">
    <text evidence="2 8">Belongs to the 4-toluene sulfonate uptake permease (TSUP) (TC 2.A.102) family.</text>
</comment>
<comment type="subcellular location">
    <subcellularLocation>
        <location evidence="1 8">Cell membrane</location>
        <topology evidence="1 8">Multi-pass membrane protein</topology>
    </subcellularLocation>
</comment>
<evidence type="ECO:0000256" key="3">
    <source>
        <dbReference type="ARBA" id="ARBA00022448"/>
    </source>
</evidence>
<keyword evidence="6 8" id="KW-1133">Transmembrane helix</keyword>
<dbReference type="RefSeq" id="WP_145182105.1">
    <property type="nucleotide sequence ID" value="NZ_CP036266.1"/>
</dbReference>
<dbReference type="InterPro" id="IPR002781">
    <property type="entry name" value="TM_pro_TauE-like"/>
</dbReference>
<feature type="transmembrane region" description="Helical" evidence="8">
    <location>
        <begin position="174"/>
        <end position="195"/>
    </location>
</feature>
<keyword evidence="3" id="KW-0813">Transport</keyword>
<dbReference type="OrthoDB" id="291833at2"/>
<dbReference type="Pfam" id="PF01925">
    <property type="entry name" value="TauE"/>
    <property type="match status" value="1"/>
</dbReference>
<dbReference type="PANTHER" id="PTHR30269">
    <property type="entry name" value="TRANSMEMBRANE PROTEIN YFCA"/>
    <property type="match status" value="1"/>
</dbReference>
<keyword evidence="5 8" id="KW-0812">Transmembrane</keyword>
<feature type="transmembrane region" description="Helical" evidence="8">
    <location>
        <begin position="201"/>
        <end position="222"/>
    </location>
</feature>
<feature type="transmembrane region" description="Helical" evidence="8">
    <location>
        <begin position="229"/>
        <end position="247"/>
    </location>
</feature>
<dbReference type="GO" id="GO:0005886">
    <property type="term" value="C:plasma membrane"/>
    <property type="evidence" value="ECO:0007669"/>
    <property type="project" value="UniProtKB-SubCell"/>
</dbReference>
<feature type="transmembrane region" description="Helical" evidence="8">
    <location>
        <begin position="138"/>
        <end position="162"/>
    </location>
</feature>
<evidence type="ECO:0000256" key="8">
    <source>
        <dbReference type="RuleBase" id="RU363041"/>
    </source>
</evidence>
<feature type="transmembrane region" description="Helical" evidence="8">
    <location>
        <begin position="72"/>
        <end position="93"/>
    </location>
</feature>
<proteinExistence type="inferred from homology"/>
<keyword evidence="7 8" id="KW-0472">Membrane</keyword>
<sequence length="283" mass="30778">MMFSDPQLWLFVLLAVFCSALIQGIIGFGYAIVAMAVLPLLLNFREANLLVAYSIVLPVIWTFWAYRRHSNLKLLAGAIIGSLVGLPLGLLTFTLIDLDYLVRGTGLVILLIVVDGFFQKAPHVDEGPQKASSVWSTFAGFCSGFLAGSTSIAGPPIVIYAIRQPWTQEQYKGFIFGFFIMISISRAIGLALMGFATLPVLVTTAVIVPFVFLGTKLGLMLGPKINPVLFKRCLLLLLAVSSLYMLIQGKPAVPTEDEPPMVEIIEPGDGQPKIQTFPEKSSP</sequence>
<feature type="transmembrane region" description="Helical" evidence="8">
    <location>
        <begin position="12"/>
        <end position="42"/>
    </location>
</feature>
<organism evidence="10 11">
    <name type="scientific">Gimesia chilikensis</name>
    <dbReference type="NCBI Taxonomy" id="2605989"/>
    <lineage>
        <taxon>Bacteria</taxon>
        <taxon>Pseudomonadati</taxon>
        <taxon>Planctomycetota</taxon>
        <taxon>Planctomycetia</taxon>
        <taxon>Planctomycetales</taxon>
        <taxon>Planctomycetaceae</taxon>
        <taxon>Gimesia</taxon>
    </lineage>
</organism>
<evidence type="ECO:0000256" key="7">
    <source>
        <dbReference type="ARBA" id="ARBA00023136"/>
    </source>
</evidence>
<protein>
    <recommendedName>
        <fullName evidence="8">Probable membrane transporter protein</fullName>
    </recommendedName>
</protein>
<gene>
    <name evidence="10" type="ORF">HG66A1_17480</name>
</gene>
<feature type="region of interest" description="Disordered" evidence="9">
    <location>
        <begin position="257"/>
        <end position="283"/>
    </location>
</feature>
<keyword evidence="11" id="KW-1185">Reference proteome</keyword>
<evidence type="ECO:0000313" key="10">
    <source>
        <dbReference type="EMBL" id="QDT19975.1"/>
    </source>
</evidence>
<evidence type="ECO:0000256" key="4">
    <source>
        <dbReference type="ARBA" id="ARBA00022475"/>
    </source>
</evidence>
<reference evidence="10 11" key="1">
    <citation type="submission" date="2019-02" db="EMBL/GenBank/DDBJ databases">
        <title>Deep-cultivation of Planctomycetes and their phenomic and genomic characterization uncovers novel biology.</title>
        <authorList>
            <person name="Wiegand S."/>
            <person name="Jogler M."/>
            <person name="Boedeker C."/>
            <person name="Pinto D."/>
            <person name="Vollmers J."/>
            <person name="Rivas-Marin E."/>
            <person name="Kohn T."/>
            <person name="Peeters S.H."/>
            <person name="Heuer A."/>
            <person name="Rast P."/>
            <person name="Oberbeckmann S."/>
            <person name="Bunk B."/>
            <person name="Jeske O."/>
            <person name="Meyerdierks A."/>
            <person name="Storesund J.E."/>
            <person name="Kallscheuer N."/>
            <person name="Luecker S."/>
            <person name="Lage O.M."/>
            <person name="Pohl T."/>
            <person name="Merkel B.J."/>
            <person name="Hornburger P."/>
            <person name="Mueller R.-W."/>
            <person name="Bruemmer F."/>
            <person name="Labrenz M."/>
            <person name="Spormann A.M."/>
            <person name="Op den Camp H."/>
            <person name="Overmann J."/>
            <person name="Amann R."/>
            <person name="Jetten M.S.M."/>
            <person name="Mascher T."/>
            <person name="Medema M.H."/>
            <person name="Devos D.P."/>
            <person name="Kaster A.-K."/>
            <person name="Ovreas L."/>
            <person name="Rohde M."/>
            <person name="Galperin M.Y."/>
            <person name="Jogler C."/>
        </authorList>
    </citation>
    <scope>NUCLEOTIDE SEQUENCE [LARGE SCALE GENOMIC DNA]</scope>
    <source>
        <strain evidence="10 11">HG66A1</strain>
    </source>
</reference>
<accession>A0A517PKS3</accession>
<dbReference type="Proteomes" id="UP000320421">
    <property type="component" value="Chromosome"/>
</dbReference>
<dbReference type="AlphaFoldDB" id="A0A517PKS3"/>
<feature type="transmembrane region" description="Helical" evidence="8">
    <location>
        <begin position="49"/>
        <end position="66"/>
    </location>
</feature>
<evidence type="ECO:0000256" key="9">
    <source>
        <dbReference type="SAM" id="MobiDB-lite"/>
    </source>
</evidence>
<evidence type="ECO:0000256" key="2">
    <source>
        <dbReference type="ARBA" id="ARBA00009142"/>
    </source>
</evidence>
<evidence type="ECO:0000256" key="5">
    <source>
        <dbReference type="ARBA" id="ARBA00022692"/>
    </source>
</evidence>
<feature type="transmembrane region" description="Helical" evidence="8">
    <location>
        <begin position="100"/>
        <end position="118"/>
    </location>
</feature>
<name>A0A517PKS3_9PLAN</name>
<evidence type="ECO:0000313" key="11">
    <source>
        <dbReference type="Proteomes" id="UP000320421"/>
    </source>
</evidence>
<evidence type="ECO:0000256" key="1">
    <source>
        <dbReference type="ARBA" id="ARBA00004651"/>
    </source>
</evidence>
<dbReference type="InterPro" id="IPR052017">
    <property type="entry name" value="TSUP"/>
</dbReference>
<dbReference type="PANTHER" id="PTHR30269:SF37">
    <property type="entry name" value="MEMBRANE TRANSPORTER PROTEIN"/>
    <property type="match status" value="1"/>
</dbReference>
<keyword evidence="4 8" id="KW-1003">Cell membrane</keyword>
<evidence type="ECO:0000256" key="6">
    <source>
        <dbReference type="ARBA" id="ARBA00022989"/>
    </source>
</evidence>
<dbReference type="EMBL" id="CP036266">
    <property type="protein sequence ID" value="QDT19975.1"/>
    <property type="molecule type" value="Genomic_DNA"/>
</dbReference>